<evidence type="ECO:0000313" key="3">
    <source>
        <dbReference type="Proteomes" id="UP000589036"/>
    </source>
</evidence>
<dbReference type="AlphaFoldDB" id="A0A852TWT5"/>
<accession>A0A852TWT5</accession>
<proteinExistence type="predicted"/>
<dbReference type="EMBL" id="JACCCC010000001">
    <property type="protein sequence ID" value="NYE46320.1"/>
    <property type="molecule type" value="Genomic_DNA"/>
</dbReference>
<gene>
    <name evidence="2" type="ORF">HDA32_001440</name>
</gene>
<feature type="compositionally biased region" description="Low complexity" evidence="1">
    <location>
        <begin position="18"/>
        <end position="28"/>
    </location>
</feature>
<evidence type="ECO:0000256" key="1">
    <source>
        <dbReference type="SAM" id="MobiDB-lite"/>
    </source>
</evidence>
<protein>
    <submittedName>
        <fullName evidence="2">Uncharacterized protein</fullName>
    </submittedName>
</protein>
<keyword evidence="3" id="KW-1185">Reference proteome</keyword>
<evidence type="ECO:0000313" key="2">
    <source>
        <dbReference type="EMBL" id="NYE46320.1"/>
    </source>
</evidence>
<reference evidence="2 3" key="1">
    <citation type="submission" date="2020-07" db="EMBL/GenBank/DDBJ databases">
        <title>Sequencing the genomes of 1000 actinobacteria strains.</title>
        <authorList>
            <person name="Klenk H.-P."/>
        </authorList>
    </citation>
    <scope>NUCLEOTIDE SEQUENCE [LARGE SCALE GENOMIC DNA]</scope>
    <source>
        <strain evidence="2 3">CXB654</strain>
    </source>
</reference>
<dbReference type="Proteomes" id="UP000589036">
    <property type="component" value="Unassembled WGS sequence"/>
</dbReference>
<name>A0A852TWT5_9ACTN</name>
<feature type="region of interest" description="Disordered" evidence="1">
    <location>
        <begin position="16"/>
        <end position="65"/>
    </location>
</feature>
<comment type="caution">
    <text evidence="2">The sequence shown here is derived from an EMBL/GenBank/DDBJ whole genome shotgun (WGS) entry which is preliminary data.</text>
</comment>
<sequence>MSALNRIVGEARRLLHTRSAGGSPAGGRSHSGRRPVARRGRGNELATITRALRRLTSGRGRPRRF</sequence>
<feature type="compositionally biased region" description="Basic residues" evidence="1">
    <location>
        <begin position="30"/>
        <end position="40"/>
    </location>
</feature>
<organism evidence="2 3">
    <name type="scientific">Spinactinospora alkalitolerans</name>
    <dbReference type="NCBI Taxonomy" id="687207"/>
    <lineage>
        <taxon>Bacteria</taxon>
        <taxon>Bacillati</taxon>
        <taxon>Actinomycetota</taxon>
        <taxon>Actinomycetes</taxon>
        <taxon>Streptosporangiales</taxon>
        <taxon>Nocardiopsidaceae</taxon>
        <taxon>Spinactinospora</taxon>
    </lineage>
</organism>